<keyword evidence="3" id="KW-0408">Iron</keyword>
<dbReference type="SUPFAM" id="SSF56300">
    <property type="entry name" value="Metallo-dependent phosphatases"/>
    <property type="match status" value="1"/>
</dbReference>
<evidence type="ECO:0000256" key="1">
    <source>
        <dbReference type="ARBA" id="ARBA00022723"/>
    </source>
</evidence>
<feature type="domain" description="Calcineurin-like phosphoesterase" evidence="5">
    <location>
        <begin position="29"/>
        <end position="215"/>
    </location>
</feature>
<evidence type="ECO:0000256" key="2">
    <source>
        <dbReference type="ARBA" id="ARBA00022801"/>
    </source>
</evidence>
<evidence type="ECO:0000256" key="4">
    <source>
        <dbReference type="ARBA" id="ARBA00025742"/>
    </source>
</evidence>
<evidence type="ECO:0000313" key="7">
    <source>
        <dbReference type="EMBL" id="QGA12062.1"/>
    </source>
</evidence>
<dbReference type="Gene3D" id="3.60.21.10">
    <property type="match status" value="1"/>
</dbReference>
<name>A0A5Q0P643_9GAMM</name>
<dbReference type="InterPro" id="IPR026575">
    <property type="entry name" value="GpdQ/CpdA-like"/>
</dbReference>
<evidence type="ECO:0000313" key="8">
    <source>
        <dbReference type="Proteomes" id="UP000327478"/>
    </source>
</evidence>
<sequence length="284" mass="32619">MATTTYPYCECCKGADVNLNSAAEPKDWTIIQISDTHLMDRVELEFVRMNPEQSFHEVVRHIRGHYPNLDAVIHTGDLAQVPVDATYQRYLSFMQHWNIPHYQIPGNHDDSQVFPFHQNLNQVHAIHFGTWSMILLNSAVAGKVDGWVEQQQLDELNQLLTAHADQHVIIACHHHPFAMQSHWIDQHRLKNAESLKDIIQQHSNVKLVLFGHVHQASFNEWQGIHFLSTPSTSVQFKPLSDDFALDQAAPGYRVLKLKENGTFETHIERVAINQQKINIEISGY</sequence>
<evidence type="ECO:0000256" key="3">
    <source>
        <dbReference type="ARBA" id="ARBA00023004"/>
    </source>
</evidence>
<gene>
    <name evidence="7" type="ORF">GFH30_12115</name>
    <name evidence="6" type="ORF">GHJ48_08110</name>
</gene>
<proteinExistence type="inferred from homology"/>
<keyword evidence="1" id="KW-0479">Metal-binding</keyword>
<dbReference type="EMBL" id="CP045650">
    <property type="protein sequence ID" value="QGA12062.1"/>
    <property type="molecule type" value="Genomic_DNA"/>
</dbReference>
<evidence type="ECO:0000259" key="5">
    <source>
        <dbReference type="Pfam" id="PF00149"/>
    </source>
</evidence>
<dbReference type="Pfam" id="PF00149">
    <property type="entry name" value="Metallophos"/>
    <property type="match status" value="1"/>
</dbReference>
<dbReference type="Proteomes" id="UP000480556">
    <property type="component" value="Unassembled WGS sequence"/>
</dbReference>
<dbReference type="GO" id="GO:0004112">
    <property type="term" value="F:cyclic-nucleotide phosphodiesterase activity"/>
    <property type="evidence" value="ECO:0007669"/>
    <property type="project" value="InterPro"/>
</dbReference>
<dbReference type="InterPro" id="IPR004843">
    <property type="entry name" value="Calcineurin-like_PHP"/>
</dbReference>
<dbReference type="InterPro" id="IPR050884">
    <property type="entry name" value="CNP_phosphodiesterase-III"/>
</dbReference>
<comment type="similarity">
    <text evidence="4">Belongs to the cyclic nucleotide phosphodiesterase class-III family.</text>
</comment>
<dbReference type="PANTHER" id="PTHR42988">
    <property type="entry name" value="PHOSPHOHYDROLASE"/>
    <property type="match status" value="1"/>
</dbReference>
<dbReference type="InterPro" id="IPR029052">
    <property type="entry name" value="Metallo-depent_PP-like"/>
</dbReference>
<keyword evidence="8" id="KW-1185">Reference proteome</keyword>
<dbReference type="EMBL" id="WITK01000012">
    <property type="protein sequence ID" value="MQW92355.1"/>
    <property type="molecule type" value="Genomic_DNA"/>
</dbReference>
<organism evidence="6 9">
    <name type="scientific">Acinetobacter wanghuae</name>
    <dbReference type="NCBI Taxonomy" id="2662362"/>
    <lineage>
        <taxon>Bacteria</taxon>
        <taxon>Pseudomonadati</taxon>
        <taxon>Pseudomonadota</taxon>
        <taxon>Gammaproteobacteria</taxon>
        <taxon>Moraxellales</taxon>
        <taxon>Moraxellaceae</taxon>
        <taxon>Acinetobacter</taxon>
    </lineage>
</organism>
<reference evidence="8 9" key="1">
    <citation type="submission" date="2019-10" db="EMBL/GenBank/DDBJ databases">
        <authorList>
            <person name="Dong K."/>
        </authorList>
    </citation>
    <scope>NUCLEOTIDE SEQUENCE [LARGE SCALE GENOMIC DNA]</scope>
    <source>
        <strain evidence="7">Dk386</strain>
        <strain evidence="8">dk386</strain>
        <strain evidence="6">Dk771</strain>
        <strain evidence="9">dk771</strain>
    </source>
</reference>
<accession>A0A5Q0P643</accession>
<dbReference type="CDD" id="cd07402">
    <property type="entry name" value="MPP_GpdQ"/>
    <property type="match status" value="1"/>
</dbReference>
<evidence type="ECO:0000313" key="9">
    <source>
        <dbReference type="Proteomes" id="UP000480556"/>
    </source>
</evidence>
<evidence type="ECO:0000313" key="6">
    <source>
        <dbReference type="EMBL" id="MQW92355.1"/>
    </source>
</evidence>
<keyword evidence="2" id="KW-0378">Hydrolase</keyword>
<dbReference type="Proteomes" id="UP000327478">
    <property type="component" value="Chromosome"/>
</dbReference>
<dbReference type="GO" id="GO:0046872">
    <property type="term" value="F:metal ion binding"/>
    <property type="evidence" value="ECO:0007669"/>
    <property type="project" value="UniProtKB-KW"/>
</dbReference>
<protein>
    <submittedName>
        <fullName evidence="6">Metallophosphatase</fullName>
    </submittedName>
</protein>
<dbReference type="PANTHER" id="PTHR42988:SF2">
    <property type="entry name" value="CYCLIC NUCLEOTIDE PHOSPHODIESTERASE CBUA0032-RELATED"/>
    <property type="match status" value="1"/>
</dbReference>
<dbReference type="AlphaFoldDB" id="A0A5Q0P643"/>